<feature type="transmembrane region" description="Helical" evidence="13">
    <location>
        <begin position="108"/>
        <end position="128"/>
    </location>
</feature>
<organism evidence="15 16">
    <name type="scientific">Microbacterium algihabitans</name>
    <dbReference type="NCBI Taxonomy" id="3075992"/>
    <lineage>
        <taxon>Bacteria</taxon>
        <taxon>Bacillati</taxon>
        <taxon>Actinomycetota</taxon>
        <taxon>Actinomycetes</taxon>
        <taxon>Micrococcales</taxon>
        <taxon>Microbacteriaceae</taxon>
        <taxon>Microbacterium</taxon>
    </lineage>
</organism>
<dbReference type="SUPFAM" id="SSF55874">
    <property type="entry name" value="ATPase domain of HSP90 chaperone/DNA topoisomerase II/histidine kinase"/>
    <property type="match status" value="1"/>
</dbReference>
<evidence type="ECO:0000256" key="10">
    <source>
        <dbReference type="ARBA" id="ARBA00023012"/>
    </source>
</evidence>
<keyword evidence="6" id="KW-0808">Transferase</keyword>
<keyword evidence="4" id="KW-1003">Cell membrane</keyword>
<dbReference type="EC" id="2.7.13.3" evidence="3"/>
<keyword evidence="16" id="KW-1185">Reference proteome</keyword>
<dbReference type="Gene3D" id="3.30.565.10">
    <property type="entry name" value="Histidine kinase-like ATPase, C-terminal domain"/>
    <property type="match status" value="1"/>
</dbReference>
<evidence type="ECO:0000313" key="16">
    <source>
        <dbReference type="Proteomes" id="UP001256673"/>
    </source>
</evidence>
<dbReference type="Pfam" id="PF00512">
    <property type="entry name" value="HisKA"/>
    <property type="match status" value="1"/>
</dbReference>
<dbReference type="InterPro" id="IPR036097">
    <property type="entry name" value="HisK_dim/P_sf"/>
</dbReference>
<sequence length="643" mass="68739">MITLLTVAVILAFIFTQISSGEQRLASWWPPAGFAAAAAIIAKRRELSIVLTVVLVSTGLASVLAHRPVLVAVAGAVGITAQCWLIRRFAVDAQDRPRLFTVSDAARLTFGIVLGGAAIAGAVFTARLTNSNVDVALSGALQVAAGTTSAIVLIVPFFVISRRRRTTERVRVVVLSYAATTAAALLAFWPSQEQAFSFLPLPFLAWAAFSLSMSTALVQVVIVNAVALASTGMGGGPFSAVEGSISIVAMIEIYVIANTAMCVFIAAVRNERDSNAEHLAASTALMGQAFARAGTGYVVLRDTEHETFGVLDVNATAIELMPTSFRRHNGHHLIVEGAYLHRMCLEVLRSQEKVERTWDDAAPLSVVAEELPDTANDRVILVTIMNLSAVQAARRAADEQLRQERETSERLRQLNEKHDLFVASVTHELRTPLTSIIGYTEEALDVAVDDDQRGYLTVVQRNADRLFTLVQDVLTATHPRSPKQTHAELDLTKIIKDTVDDLNHEATSRGVTLAASGPAGLATRGSESELRRGLANLVANAVKFTPSGGQVKIVLSLSQDTVIIDVSDSGPGMNDEELARAFDRFYRSSSAVTQGIPGTGLGLGIARDAIEANSGKLTLLNNSPQGLTARVQLPRHLAGRSAS</sequence>
<name>A0ABU3S084_9MICO</name>
<dbReference type="SMART" id="SM00388">
    <property type="entry name" value="HisKA"/>
    <property type="match status" value="1"/>
</dbReference>
<evidence type="ECO:0000259" key="14">
    <source>
        <dbReference type="PROSITE" id="PS50109"/>
    </source>
</evidence>
<protein>
    <recommendedName>
        <fullName evidence="3">histidine kinase</fullName>
        <ecNumber evidence="3">2.7.13.3</ecNumber>
    </recommendedName>
</protein>
<evidence type="ECO:0000256" key="7">
    <source>
        <dbReference type="ARBA" id="ARBA00022692"/>
    </source>
</evidence>
<dbReference type="CDD" id="cd00075">
    <property type="entry name" value="HATPase"/>
    <property type="match status" value="1"/>
</dbReference>
<keyword evidence="5" id="KW-0597">Phosphoprotein</keyword>
<dbReference type="GO" id="GO:0005524">
    <property type="term" value="F:ATP binding"/>
    <property type="evidence" value="ECO:0007669"/>
    <property type="project" value="UniProtKB-KW"/>
</dbReference>
<dbReference type="InterPro" id="IPR003661">
    <property type="entry name" value="HisK_dim/P_dom"/>
</dbReference>
<dbReference type="CDD" id="cd00082">
    <property type="entry name" value="HisKA"/>
    <property type="match status" value="1"/>
</dbReference>
<feature type="transmembrane region" description="Helical" evidence="13">
    <location>
        <begin position="203"/>
        <end position="226"/>
    </location>
</feature>
<evidence type="ECO:0000256" key="11">
    <source>
        <dbReference type="ARBA" id="ARBA00023136"/>
    </source>
</evidence>
<dbReference type="PANTHER" id="PTHR43047:SF52">
    <property type="entry name" value="SENSOR HISTIDINE KINASE YVRG"/>
    <property type="match status" value="1"/>
</dbReference>
<evidence type="ECO:0000256" key="8">
    <source>
        <dbReference type="ARBA" id="ARBA00022777"/>
    </source>
</evidence>
<dbReference type="Proteomes" id="UP001256673">
    <property type="component" value="Unassembled WGS sequence"/>
</dbReference>
<dbReference type="InterPro" id="IPR005467">
    <property type="entry name" value="His_kinase_dom"/>
</dbReference>
<dbReference type="Gene3D" id="1.10.287.130">
    <property type="match status" value="1"/>
</dbReference>
<feature type="transmembrane region" description="Helical" evidence="13">
    <location>
        <begin position="247"/>
        <end position="268"/>
    </location>
</feature>
<accession>A0ABU3S084</accession>
<dbReference type="InterPro" id="IPR003594">
    <property type="entry name" value="HATPase_dom"/>
</dbReference>
<keyword evidence="7 13" id="KW-0812">Transmembrane</keyword>
<keyword evidence="11 13" id="KW-0472">Membrane</keyword>
<feature type="coiled-coil region" evidence="12">
    <location>
        <begin position="387"/>
        <end position="417"/>
    </location>
</feature>
<keyword evidence="12" id="KW-0175">Coiled coil</keyword>
<keyword evidence="15" id="KW-0547">Nucleotide-binding</keyword>
<dbReference type="SMART" id="SM00387">
    <property type="entry name" value="HATPase_c"/>
    <property type="match status" value="1"/>
</dbReference>
<evidence type="ECO:0000313" key="15">
    <source>
        <dbReference type="EMBL" id="MDU0328532.1"/>
    </source>
</evidence>
<dbReference type="Pfam" id="PF02518">
    <property type="entry name" value="HATPase_c"/>
    <property type="match status" value="1"/>
</dbReference>
<comment type="caution">
    <text evidence="15">The sequence shown here is derived from an EMBL/GenBank/DDBJ whole genome shotgun (WGS) entry which is preliminary data.</text>
</comment>
<evidence type="ECO:0000256" key="6">
    <source>
        <dbReference type="ARBA" id="ARBA00022679"/>
    </source>
</evidence>
<evidence type="ECO:0000256" key="4">
    <source>
        <dbReference type="ARBA" id="ARBA00022475"/>
    </source>
</evidence>
<evidence type="ECO:0000256" key="13">
    <source>
        <dbReference type="SAM" id="Phobius"/>
    </source>
</evidence>
<proteinExistence type="predicted"/>
<feature type="transmembrane region" description="Helical" evidence="13">
    <location>
        <begin position="172"/>
        <end position="191"/>
    </location>
</feature>
<dbReference type="InterPro" id="IPR004358">
    <property type="entry name" value="Sig_transdc_His_kin-like_C"/>
</dbReference>
<gene>
    <name evidence="15" type="ORF">RWH43_17365</name>
</gene>
<keyword evidence="8" id="KW-0418">Kinase</keyword>
<dbReference type="RefSeq" id="WP_316002125.1">
    <property type="nucleotide sequence ID" value="NZ_JAWDIU010000008.1"/>
</dbReference>
<evidence type="ECO:0000256" key="1">
    <source>
        <dbReference type="ARBA" id="ARBA00000085"/>
    </source>
</evidence>
<feature type="transmembrane region" description="Helical" evidence="13">
    <location>
        <begin position="69"/>
        <end position="87"/>
    </location>
</feature>
<dbReference type="PROSITE" id="PS50109">
    <property type="entry name" value="HIS_KIN"/>
    <property type="match status" value="1"/>
</dbReference>
<comment type="subcellular location">
    <subcellularLocation>
        <location evidence="2">Cell membrane</location>
        <topology evidence="2">Multi-pass membrane protein</topology>
    </subcellularLocation>
</comment>
<dbReference type="PRINTS" id="PR00344">
    <property type="entry name" value="BCTRLSENSOR"/>
</dbReference>
<dbReference type="PANTHER" id="PTHR43047">
    <property type="entry name" value="TWO-COMPONENT HISTIDINE PROTEIN KINASE"/>
    <property type="match status" value="1"/>
</dbReference>
<evidence type="ECO:0000256" key="9">
    <source>
        <dbReference type="ARBA" id="ARBA00022989"/>
    </source>
</evidence>
<comment type="catalytic activity">
    <reaction evidence="1">
        <text>ATP + protein L-histidine = ADP + protein N-phospho-L-histidine.</text>
        <dbReference type="EC" id="2.7.13.3"/>
    </reaction>
</comment>
<feature type="domain" description="Histidine kinase" evidence="14">
    <location>
        <begin position="424"/>
        <end position="637"/>
    </location>
</feature>
<keyword evidence="10" id="KW-0902">Two-component regulatory system</keyword>
<keyword evidence="15" id="KW-0067">ATP-binding</keyword>
<feature type="transmembrane region" description="Helical" evidence="13">
    <location>
        <begin position="140"/>
        <end position="160"/>
    </location>
</feature>
<dbReference type="InterPro" id="IPR036890">
    <property type="entry name" value="HATPase_C_sf"/>
</dbReference>
<evidence type="ECO:0000256" key="12">
    <source>
        <dbReference type="SAM" id="Coils"/>
    </source>
</evidence>
<dbReference type="SUPFAM" id="SSF47384">
    <property type="entry name" value="Homodimeric domain of signal transducing histidine kinase"/>
    <property type="match status" value="1"/>
</dbReference>
<evidence type="ECO:0000256" key="2">
    <source>
        <dbReference type="ARBA" id="ARBA00004651"/>
    </source>
</evidence>
<keyword evidence="9 13" id="KW-1133">Transmembrane helix</keyword>
<reference evidence="15 16" key="1">
    <citation type="submission" date="2023-09" db="EMBL/GenBank/DDBJ databases">
        <title>Microbacterium fusihabitans sp. nov., Microbacterium phycihabitans sp. nov., and Microbacterium cervinum sp. nov., isolated from dried seaweeds of beach.</title>
        <authorList>
            <person name="Lee S.D."/>
        </authorList>
    </citation>
    <scope>NUCLEOTIDE SEQUENCE [LARGE SCALE GENOMIC DNA]</scope>
    <source>
        <strain evidence="15 16">KSW2-21</strain>
    </source>
</reference>
<evidence type="ECO:0000256" key="3">
    <source>
        <dbReference type="ARBA" id="ARBA00012438"/>
    </source>
</evidence>
<evidence type="ECO:0000256" key="5">
    <source>
        <dbReference type="ARBA" id="ARBA00022553"/>
    </source>
</evidence>
<dbReference type="InterPro" id="IPR007895">
    <property type="entry name" value="MASE1"/>
</dbReference>
<dbReference type="Pfam" id="PF05231">
    <property type="entry name" value="MASE1"/>
    <property type="match status" value="1"/>
</dbReference>
<dbReference type="EMBL" id="JAWDIU010000008">
    <property type="protein sequence ID" value="MDU0328532.1"/>
    <property type="molecule type" value="Genomic_DNA"/>
</dbReference>